<evidence type="ECO:0000256" key="8">
    <source>
        <dbReference type="ARBA" id="ARBA00023136"/>
    </source>
</evidence>
<dbReference type="EMBL" id="JADGJD010000813">
    <property type="protein sequence ID" value="KAJ3048316.1"/>
    <property type="molecule type" value="Genomic_DNA"/>
</dbReference>
<keyword evidence="6" id="KW-1133">Transmembrane helix</keyword>
<keyword evidence="9 14" id="KW-0576">Peroxisome</keyword>
<reference evidence="17" key="1">
    <citation type="submission" date="2020-05" db="EMBL/GenBank/DDBJ databases">
        <title>Phylogenomic resolution of chytrid fungi.</title>
        <authorList>
            <person name="Stajich J.E."/>
            <person name="Amses K."/>
            <person name="Simmons R."/>
            <person name="Seto K."/>
            <person name="Myers J."/>
            <person name="Bonds A."/>
            <person name="Quandt C.A."/>
            <person name="Barry K."/>
            <person name="Liu P."/>
            <person name="Grigoriev I."/>
            <person name="Longcore J.E."/>
            <person name="James T.Y."/>
        </authorList>
    </citation>
    <scope>NUCLEOTIDE SEQUENCE</scope>
    <source>
        <strain evidence="17">JEL0318</strain>
    </source>
</reference>
<dbReference type="AlphaFoldDB" id="A0AAD5S7A3"/>
<evidence type="ECO:0000256" key="14">
    <source>
        <dbReference type="RuleBase" id="RU367032"/>
    </source>
</evidence>
<proteinExistence type="inferred from homology"/>
<evidence type="ECO:0000256" key="1">
    <source>
        <dbReference type="ARBA" id="ARBA00004549"/>
    </source>
</evidence>
<dbReference type="Pfam" id="PF04695">
    <property type="entry name" value="Pex14_N"/>
    <property type="match status" value="1"/>
</dbReference>
<feature type="region of interest" description="Disordered" evidence="15">
    <location>
        <begin position="250"/>
        <end position="329"/>
    </location>
</feature>
<dbReference type="Proteomes" id="UP001212841">
    <property type="component" value="Unassembled WGS sequence"/>
</dbReference>
<comment type="similarity">
    <text evidence="2 14">Belongs to the peroxin-14 family.</text>
</comment>
<evidence type="ECO:0000313" key="17">
    <source>
        <dbReference type="EMBL" id="KAJ3048316.1"/>
    </source>
</evidence>
<evidence type="ECO:0000256" key="3">
    <source>
        <dbReference type="ARBA" id="ARBA00022448"/>
    </source>
</evidence>
<evidence type="ECO:0000256" key="2">
    <source>
        <dbReference type="ARBA" id="ARBA00005443"/>
    </source>
</evidence>
<dbReference type="Gene3D" id="1.10.10.10">
    <property type="entry name" value="Winged helix-like DNA-binding domain superfamily/Winged helix DNA-binding domain"/>
    <property type="match status" value="1"/>
</dbReference>
<feature type="compositionally biased region" description="Pro residues" evidence="15">
    <location>
        <begin position="75"/>
        <end position="85"/>
    </location>
</feature>
<name>A0AAD5S7A3_9FUNG</name>
<keyword evidence="5 14" id="KW-0653">Protein transport</keyword>
<dbReference type="GO" id="GO:1990429">
    <property type="term" value="C:peroxisomal importomer complex"/>
    <property type="evidence" value="ECO:0007669"/>
    <property type="project" value="TreeGrafter"/>
</dbReference>
<comment type="caution">
    <text evidence="17">The sequence shown here is derived from an EMBL/GenBank/DDBJ whole genome shotgun (WGS) entry which is preliminary data.</text>
</comment>
<feature type="region of interest" description="Disordered" evidence="15">
    <location>
        <begin position="48"/>
        <end position="85"/>
    </location>
</feature>
<dbReference type="GO" id="GO:0005778">
    <property type="term" value="C:peroxisomal membrane"/>
    <property type="evidence" value="ECO:0007669"/>
    <property type="project" value="UniProtKB-SubCell"/>
</dbReference>
<accession>A0AAD5S7A3</accession>
<feature type="compositionally biased region" description="Low complexity" evidence="15">
    <location>
        <begin position="252"/>
        <end position="264"/>
    </location>
</feature>
<evidence type="ECO:0000256" key="6">
    <source>
        <dbReference type="ARBA" id="ARBA00022989"/>
    </source>
</evidence>
<evidence type="ECO:0000256" key="5">
    <source>
        <dbReference type="ARBA" id="ARBA00022927"/>
    </source>
</evidence>
<organism evidence="17 18">
    <name type="scientific">Rhizophlyctis rosea</name>
    <dbReference type="NCBI Taxonomy" id="64517"/>
    <lineage>
        <taxon>Eukaryota</taxon>
        <taxon>Fungi</taxon>
        <taxon>Fungi incertae sedis</taxon>
        <taxon>Chytridiomycota</taxon>
        <taxon>Chytridiomycota incertae sedis</taxon>
        <taxon>Chytridiomycetes</taxon>
        <taxon>Rhizophlyctidales</taxon>
        <taxon>Rhizophlyctidaceae</taxon>
        <taxon>Rhizophlyctis</taxon>
    </lineage>
</organism>
<comment type="function">
    <text evidence="12 14">Component of the PEX13-PEX14 docking complex, a translocon channel that specifically mediates the import of peroxisomal cargo proteins bound to PEX5 receptor. The PEX13-PEX14 docking complex forms a large import pore which can be opened to a diameter of about 9 nm. Mechanistically, PEX5 receptor along with cargo proteins associates with the PEX14 subunit of the PEX13-PEX14 docking complex in the cytosol, leading to the insertion of the receptor into the organelle membrane with the concomitant translocation of the cargo into the peroxisome matrix.</text>
</comment>
<evidence type="ECO:0000313" key="18">
    <source>
        <dbReference type="Proteomes" id="UP001212841"/>
    </source>
</evidence>
<evidence type="ECO:0000256" key="7">
    <source>
        <dbReference type="ARBA" id="ARBA00023010"/>
    </source>
</evidence>
<dbReference type="PANTHER" id="PTHR23058:SF0">
    <property type="entry name" value="PEROXISOMAL MEMBRANE PROTEIN PEX14"/>
    <property type="match status" value="1"/>
</dbReference>
<evidence type="ECO:0000256" key="12">
    <source>
        <dbReference type="ARBA" id="ARBA00053920"/>
    </source>
</evidence>
<protein>
    <recommendedName>
        <fullName evidence="10 14">Peroxisomal membrane protein PEX14</fullName>
    </recommendedName>
    <alternativeName>
        <fullName evidence="11 14">Peroxin-14</fullName>
    </alternativeName>
</protein>
<dbReference type="PANTHER" id="PTHR23058">
    <property type="entry name" value="PEROXISOMAL MEMBRANE PROTEIN PEX14"/>
    <property type="match status" value="1"/>
</dbReference>
<keyword evidence="4" id="KW-0812">Transmembrane</keyword>
<dbReference type="FunFam" id="1.10.10.10:FF:000217">
    <property type="entry name" value="Peroxisomal membrane protein PEX14"/>
    <property type="match status" value="1"/>
</dbReference>
<comment type="subcellular location">
    <subcellularLocation>
        <location evidence="1">Peroxisome membrane</location>
        <topology evidence="1">Single-pass membrane protein</topology>
    </subcellularLocation>
</comment>
<evidence type="ECO:0000256" key="15">
    <source>
        <dbReference type="SAM" id="MobiDB-lite"/>
    </source>
</evidence>
<dbReference type="GO" id="GO:0016560">
    <property type="term" value="P:protein import into peroxisome matrix, docking"/>
    <property type="evidence" value="ECO:0007669"/>
    <property type="project" value="UniProtKB-UniRule"/>
</dbReference>
<dbReference type="InterPro" id="IPR006785">
    <property type="entry name" value="Pex14_N"/>
</dbReference>
<feature type="compositionally biased region" description="Low complexity" evidence="15">
    <location>
        <begin position="55"/>
        <end position="74"/>
    </location>
</feature>
<evidence type="ECO:0000256" key="9">
    <source>
        <dbReference type="ARBA" id="ARBA00023140"/>
    </source>
</evidence>
<feature type="compositionally biased region" description="Gly residues" evidence="15">
    <location>
        <begin position="312"/>
        <end position="321"/>
    </location>
</feature>
<keyword evidence="8 14" id="KW-0472">Membrane</keyword>
<dbReference type="InterPro" id="IPR025655">
    <property type="entry name" value="PEX14"/>
</dbReference>
<evidence type="ECO:0000256" key="11">
    <source>
        <dbReference type="ARBA" id="ARBA00029691"/>
    </source>
</evidence>
<dbReference type="InterPro" id="IPR036388">
    <property type="entry name" value="WH-like_DNA-bd_sf"/>
</dbReference>
<keyword evidence="18" id="KW-1185">Reference proteome</keyword>
<sequence>MSSTTQPREDIIQNAVRFLKDPNVQKSPLAKRVAFLETKGLTADEIEQALSRANAGDGSTTPSSASPAAVAGAQAPPPPPPPGYAPYPYPYPPPLPPHQTGWKDIALATAGVVGLGYAAYLGFKRYVSPHLTFPNSTTVTEDTARIDRQITASSKALEAVHADNQQLSSTVDAHTTKVNASLEEMRSILTELKEAESKGDEDLKAIKEDVEGLRVMIPKVLNTTKEAQTTVITDLQNEIKSLKSLLINRRIPNPTTPTTTTTNPAPLSPNVTATEDTKESAVRSPRPKLPNFGKSGIPAWQLEAEGKKAAAGGVGQEQGDGGEVKKAEE</sequence>
<evidence type="ECO:0000256" key="10">
    <source>
        <dbReference type="ARBA" id="ARBA00029502"/>
    </source>
</evidence>
<keyword evidence="3 14" id="KW-0813">Transport</keyword>
<dbReference type="GO" id="GO:0005102">
    <property type="term" value="F:signaling receptor binding"/>
    <property type="evidence" value="ECO:0007669"/>
    <property type="project" value="TreeGrafter"/>
</dbReference>
<gene>
    <name evidence="17" type="primary">PEX14</name>
    <name evidence="17" type="ORF">HK097_010687</name>
</gene>
<comment type="subunit">
    <text evidence="13">Interacts with PEX13; forming the PEX13-PEX14 docking complex. Interacts with PEX5 (via WxxxF/Y motifs).</text>
</comment>
<evidence type="ECO:0000256" key="13">
    <source>
        <dbReference type="ARBA" id="ARBA00064754"/>
    </source>
</evidence>
<evidence type="ECO:0000259" key="16">
    <source>
        <dbReference type="Pfam" id="PF04695"/>
    </source>
</evidence>
<keyword evidence="7" id="KW-0811">Translocation</keyword>
<feature type="domain" description="Peroxisome membrane anchor protein Pex14p N-terminal" evidence="16">
    <location>
        <begin position="8"/>
        <end position="52"/>
    </location>
</feature>
<evidence type="ECO:0000256" key="4">
    <source>
        <dbReference type="ARBA" id="ARBA00022692"/>
    </source>
</evidence>